<dbReference type="Gene3D" id="3.40.50.1000">
    <property type="entry name" value="HAD superfamily/HAD-like"/>
    <property type="match status" value="1"/>
</dbReference>
<evidence type="ECO:0000313" key="2">
    <source>
        <dbReference type="EMBL" id="CAE8658444.1"/>
    </source>
</evidence>
<comment type="caution">
    <text evidence="2">The sequence shown here is derived from an EMBL/GenBank/DDBJ whole genome shotgun (WGS) entry which is preliminary data.</text>
</comment>
<proteinExistence type="predicted"/>
<sequence>MGTMTISSSPREAGEEASPQACGAAAAAEGVALQGTGGATSSCVGCGLLHAAKVVLLLCPGAGFYRPHSRQETDAALPVLLLPQAALSTCRRAGPNLAAPTPVNSEARSTPLSSDFPGSPTRGGKGVGDDSESPTRRQRRRPPCMTEFCSSPPVMLSDCYTPDKSRAGSMSSCAGDFRRPQCLNLATPSSCASMPRRHSSFCIPGSPCADPVRHELKLLSGSVDAVLFDFDGTLTASPGEVAQRSRKQVELRERAPMLRPRLLALREAGLVLGIISKSSELTICGALQEAGLAELFNGPLLAKAVGFEGKAGFIEELVQSGELRHLGADGQRRILLVDDDLRELERARARGIQVFAAPKHGGLQEDDFEQIFAGIGLRTSTLNVT</sequence>
<name>A0A813IUY3_POLGL</name>
<dbReference type="AlphaFoldDB" id="A0A813IUY3"/>
<dbReference type="EMBL" id="CAJNNW010016048">
    <property type="protein sequence ID" value="CAE8658444.1"/>
    <property type="molecule type" value="Genomic_DNA"/>
</dbReference>
<dbReference type="Proteomes" id="UP000626109">
    <property type="component" value="Unassembled WGS sequence"/>
</dbReference>
<evidence type="ECO:0000313" key="3">
    <source>
        <dbReference type="Proteomes" id="UP000626109"/>
    </source>
</evidence>
<reference evidence="2" key="1">
    <citation type="submission" date="2021-02" db="EMBL/GenBank/DDBJ databases">
        <authorList>
            <person name="Dougan E. K."/>
            <person name="Rhodes N."/>
            <person name="Thang M."/>
            <person name="Chan C."/>
        </authorList>
    </citation>
    <scope>NUCLEOTIDE SEQUENCE</scope>
</reference>
<protein>
    <submittedName>
        <fullName evidence="2">Uncharacterized protein</fullName>
    </submittedName>
</protein>
<accession>A0A813IUY3</accession>
<feature type="compositionally biased region" description="Polar residues" evidence="1">
    <location>
        <begin position="102"/>
        <end position="113"/>
    </location>
</feature>
<evidence type="ECO:0000256" key="1">
    <source>
        <dbReference type="SAM" id="MobiDB-lite"/>
    </source>
</evidence>
<dbReference type="InterPro" id="IPR023214">
    <property type="entry name" value="HAD_sf"/>
</dbReference>
<organism evidence="2 3">
    <name type="scientific">Polarella glacialis</name>
    <name type="common">Dinoflagellate</name>
    <dbReference type="NCBI Taxonomy" id="89957"/>
    <lineage>
        <taxon>Eukaryota</taxon>
        <taxon>Sar</taxon>
        <taxon>Alveolata</taxon>
        <taxon>Dinophyceae</taxon>
        <taxon>Suessiales</taxon>
        <taxon>Suessiaceae</taxon>
        <taxon>Polarella</taxon>
    </lineage>
</organism>
<feature type="region of interest" description="Disordered" evidence="1">
    <location>
        <begin position="97"/>
        <end position="146"/>
    </location>
</feature>
<gene>
    <name evidence="2" type="ORF">PGLA2088_LOCUS13416</name>
</gene>
<dbReference type="InterPro" id="IPR036412">
    <property type="entry name" value="HAD-like_sf"/>
</dbReference>
<dbReference type="SUPFAM" id="SSF56784">
    <property type="entry name" value="HAD-like"/>
    <property type="match status" value="1"/>
</dbReference>